<dbReference type="EMBL" id="PUHW01000924">
    <property type="protein sequence ID" value="KAG0681980.1"/>
    <property type="molecule type" value="Genomic_DNA"/>
</dbReference>
<sequence>NNNNNINNNNNNNNGNNTNNAPIINQNCQTYQTQWNIEEDNLIRSRNIKKLTIVELSILLPNKSTTEIESRINFLERKRLTISSLLSDYSDSDADANSNISTPTRRSSFSSNNSIIYTTSVTSSKPNPVFEQNEISSSYSSSVSFSNSYNHHNENFQTHKQISNMIVLPPIRLNQN</sequence>
<comment type="caution">
    <text evidence="2">The sequence shown here is derived from an EMBL/GenBank/DDBJ whole genome shotgun (WGS) entry which is preliminary data.</text>
</comment>
<protein>
    <submittedName>
        <fullName evidence="2">Uncharacterized protein</fullName>
    </submittedName>
</protein>
<feature type="non-terminal residue" evidence="2">
    <location>
        <position position="1"/>
    </location>
</feature>
<evidence type="ECO:0000256" key="1">
    <source>
        <dbReference type="SAM" id="MobiDB-lite"/>
    </source>
</evidence>
<evidence type="ECO:0000313" key="3">
    <source>
        <dbReference type="Proteomes" id="UP000697127"/>
    </source>
</evidence>
<proteinExistence type="predicted"/>
<evidence type="ECO:0000313" key="2">
    <source>
        <dbReference type="EMBL" id="KAG0681980.1"/>
    </source>
</evidence>
<accession>A0A9P6WHY9</accession>
<reference evidence="2" key="1">
    <citation type="submission" date="2020-11" db="EMBL/GenBank/DDBJ databases">
        <title>Kefir isolates.</title>
        <authorList>
            <person name="Marcisauskas S."/>
            <person name="Kim Y."/>
            <person name="Blasche S."/>
        </authorList>
    </citation>
    <scope>NUCLEOTIDE SEQUENCE</scope>
    <source>
        <strain evidence="2">Olga-1</strain>
    </source>
</reference>
<dbReference type="Proteomes" id="UP000697127">
    <property type="component" value="Unassembled WGS sequence"/>
</dbReference>
<name>A0A9P6WHY9_9ASCO</name>
<keyword evidence="3" id="KW-1185">Reference proteome</keyword>
<feature type="non-terminal residue" evidence="2">
    <location>
        <position position="176"/>
    </location>
</feature>
<organism evidence="2 3">
    <name type="scientific">Pichia californica</name>
    <dbReference type="NCBI Taxonomy" id="460514"/>
    <lineage>
        <taxon>Eukaryota</taxon>
        <taxon>Fungi</taxon>
        <taxon>Dikarya</taxon>
        <taxon>Ascomycota</taxon>
        <taxon>Saccharomycotina</taxon>
        <taxon>Pichiomycetes</taxon>
        <taxon>Pichiales</taxon>
        <taxon>Pichiaceae</taxon>
        <taxon>Pichia</taxon>
    </lineage>
</organism>
<gene>
    <name evidence="2" type="ORF">C6P40_005383</name>
</gene>
<feature type="region of interest" description="Disordered" evidence="1">
    <location>
        <begin position="1"/>
        <end position="23"/>
    </location>
</feature>
<dbReference type="AlphaFoldDB" id="A0A9P6WHY9"/>